<gene>
    <name evidence="2" type="ORF">KIH27_01960</name>
</gene>
<dbReference type="Proteomes" id="UP001519535">
    <property type="component" value="Unassembled WGS sequence"/>
</dbReference>
<name>A0ABS5RDK2_9MYCO</name>
<proteinExistence type="predicted"/>
<keyword evidence="1" id="KW-0472">Membrane</keyword>
<organism evidence="2 3">
    <name type="scientific">Mycolicibacter acidiphilus</name>
    <dbReference type="NCBI Taxonomy" id="2835306"/>
    <lineage>
        <taxon>Bacteria</taxon>
        <taxon>Bacillati</taxon>
        <taxon>Actinomycetota</taxon>
        <taxon>Actinomycetes</taxon>
        <taxon>Mycobacteriales</taxon>
        <taxon>Mycobacteriaceae</taxon>
        <taxon>Mycolicibacter</taxon>
    </lineage>
</organism>
<feature type="transmembrane region" description="Helical" evidence="1">
    <location>
        <begin position="48"/>
        <end position="64"/>
    </location>
</feature>
<comment type="caution">
    <text evidence="2">The sequence shown here is derived from an EMBL/GenBank/DDBJ whole genome shotgun (WGS) entry which is preliminary data.</text>
</comment>
<keyword evidence="3" id="KW-1185">Reference proteome</keyword>
<evidence type="ECO:0000313" key="2">
    <source>
        <dbReference type="EMBL" id="MBS9532350.1"/>
    </source>
</evidence>
<feature type="transmembrane region" description="Helical" evidence="1">
    <location>
        <begin position="94"/>
        <end position="116"/>
    </location>
</feature>
<evidence type="ECO:0000256" key="1">
    <source>
        <dbReference type="SAM" id="Phobius"/>
    </source>
</evidence>
<keyword evidence="1" id="KW-0812">Transmembrane</keyword>
<accession>A0ABS5RDK2</accession>
<dbReference type="RefSeq" id="WP_214091237.1">
    <property type="nucleotide sequence ID" value="NZ_JAHCLR010000003.1"/>
</dbReference>
<dbReference type="Pfam" id="PF10947">
    <property type="entry name" value="DUF2628"/>
    <property type="match status" value="1"/>
</dbReference>
<evidence type="ECO:0000313" key="3">
    <source>
        <dbReference type="Proteomes" id="UP001519535"/>
    </source>
</evidence>
<reference evidence="2 3" key="1">
    <citation type="submission" date="2021-05" db="EMBL/GenBank/DDBJ databases">
        <title>Mycobacterium acidophilum sp. nov., an extremely acid-tolerant member of the genus Mycobacterium.</title>
        <authorList>
            <person name="Xia J."/>
        </authorList>
    </citation>
    <scope>NUCLEOTIDE SEQUENCE [LARGE SCALE GENOMIC DNA]</scope>
    <source>
        <strain evidence="2 3">M1</strain>
    </source>
</reference>
<dbReference type="InterPro" id="IPR024399">
    <property type="entry name" value="DUF2628"/>
</dbReference>
<dbReference type="EMBL" id="JAHCLR010000003">
    <property type="protein sequence ID" value="MBS9532350.1"/>
    <property type="molecule type" value="Genomic_DNA"/>
</dbReference>
<keyword evidence="1" id="KW-1133">Transmembrane helix</keyword>
<sequence length="134" mass="14890">MTDAPTSESLSPSWQQRFAFFDAYGLPTSSPEARAAFKALPWRERMRINSNFLAFVFFPFYFFVKGMWRKGLVWAGAAIAAGTLGVAADVSDQILRAIGLGFAAGAMTTANWAYYLHAVRGSQSWNIFEGFGRR</sequence>
<feature type="transmembrane region" description="Helical" evidence="1">
    <location>
        <begin position="71"/>
        <end position="88"/>
    </location>
</feature>
<protein>
    <submittedName>
        <fullName evidence="2">DUF2628 domain-containing protein</fullName>
    </submittedName>
</protein>